<dbReference type="AlphaFoldDB" id="A0AA47NAL8"/>
<keyword evidence="2" id="KW-1185">Reference proteome</keyword>
<proteinExistence type="predicted"/>
<evidence type="ECO:0008006" key="3">
    <source>
        <dbReference type="Google" id="ProtNLM"/>
    </source>
</evidence>
<accession>A0AA47NAL8</accession>
<dbReference type="Proteomes" id="UP001174136">
    <property type="component" value="Unassembled WGS sequence"/>
</dbReference>
<protein>
    <recommendedName>
        <fullName evidence="3">PB1 domain-containing protein</fullName>
    </recommendedName>
</protein>
<evidence type="ECO:0000313" key="2">
    <source>
        <dbReference type="Proteomes" id="UP001174136"/>
    </source>
</evidence>
<dbReference type="EMBL" id="JAOPHQ010000284">
    <property type="protein sequence ID" value="KAK0155513.1"/>
    <property type="molecule type" value="Genomic_DNA"/>
</dbReference>
<reference evidence="1" key="1">
    <citation type="journal article" date="2023" name="Front. Mar. Sci.">
        <title>A new Merluccius polli reference genome to investigate the effects of global change in West African waters.</title>
        <authorList>
            <person name="Mateo J.L."/>
            <person name="Blanco-Fernandez C."/>
            <person name="Garcia-Vazquez E."/>
            <person name="Machado-Schiaffino G."/>
        </authorList>
    </citation>
    <scope>NUCLEOTIDE SEQUENCE</scope>
    <source>
        <strain evidence="1">C29</strain>
        <tissue evidence="1">Fin</tissue>
    </source>
</reference>
<name>A0AA47NAL8_MERPO</name>
<evidence type="ECO:0000313" key="1">
    <source>
        <dbReference type="EMBL" id="KAK0155513.1"/>
    </source>
</evidence>
<gene>
    <name evidence="1" type="ORF">N1851_002103</name>
</gene>
<sequence>MNKLPHSSSWPSIHPIVQVVSQFLCGPEPKDGCFPEALLRVYVARDTALKLTLLERPKSVEELKEIMQERFKPRLYGDFSLHYEDLDFDGDLCLLVDIQELPEKGTLRVVRPECDTSSTASSDTDILPHVQCVTAPEELA</sequence>
<organism evidence="1 2">
    <name type="scientific">Merluccius polli</name>
    <name type="common">Benguela hake</name>
    <name type="synonym">Merluccius cadenati</name>
    <dbReference type="NCBI Taxonomy" id="89951"/>
    <lineage>
        <taxon>Eukaryota</taxon>
        <taxon>Metazoa</taxon>
        <taxon>Chordata</taxon>
        <taxon>Craniata</taxon>
        <taxon>Vertebrata</taxon>
        <taxon>Euteleostomi</taxon>
        <taxon>Actinopterygii</taxon>
        <taxon>Neopterygii</taxon>
        <taxon>Teleostei</taxon>
        <taxon>Neoteleostei</taxon>
        <taxon>Acanthomorphata</taxon>
        <taxon>Zeiogadaria</taxon>
        <taxon>Gadariae</taxon>
        <taxon>Gadiformes</taxon>
        <taxon>Gadoidei</taxon>
        <taxon>Merlucciidae</taxon>
        <taxon>Merluccius</taxon>
    </lineage>
</organism>
<comment type="caution">
    <text evidence="1">The sequence shown here is derived from an EMBL/GenBank/DDBJ whole genome shotgun (WGS) entry which is preliminary data.</text>
</comment>